<evidence type="ECO:0000313" key="2">
    <source>
        <dbReference type="Proteomes" id="UP000215305"/>
    </source>
</evidence>
<dbReference type="RefSeq" id="XP_026612883.1">
    <property type="nucleotide sequence ID" value="XM_026754496.1"/>
</dbReference>
<reference evidence="1" key="1">
    <citation type="submission" date="2018-08" db="EMBL/GenBank/DDBJ databases">
        <title>Draft genome sequence of azole-resistant Aspergillus thermomutatus (Neosartorya pseudofischeri) strain HMR AF 39, isolated from a human nasal aspirate.</title>
        <authorList>
            <person name="Parent-Michaud M."/>
            <person name="Dufresne P.J."/>
            <person name="Fournier E."/>
            <person name="Martineau C."/>
            <person name="Moreira S."/>
            <person name="Perkins V."/>
            <person name="De Repentigny L."/>
            <person name="Dufresne S.F."/>
        </authorList>
    </citation>
    <scope>NUCLEOTIDE SEQUENCE [LARGE SCALE GENOMIC DNA]</scope>
    <source>
        <strain evidence="1">HMR AF 39</strain>
    </source>
</reference>
<proteinExistence type="predicted"/>
<dbReference type="EMBL" id="NKHU02000153">
    <property type="protein sequence ID" value="RHZ50981.1"/>
    <property type="molecule type" value="Genomic_DNA"/>
</dbReference>
<name>A0A397GJ35_ASPTH</name>
<gene>
    <name evidence="1" type="ORF">CDV56_100877</name>
</gene>
<dbReference type="Proteomes" id="UP000215305">
    <property type="component" value="Unassembled WGS sequence"/>
</dbReference>
<comment type="caution">
    <text evidence="1">The sequence shown here is derived from an EMBL/GenBank/DDBJ whole genome shotgun (WGS) entry which is preliminary data.</text>
</comment>
<dbReference type="AlphaFoldDB" id="A0A397GJ35"/>
<protein>
    <submittedName>
        <fullName evidence="1">Uncharacterized protein</fullName>
    </submittedName>
</protein>
<accession>A0A397GJ35</accession>
<dbReference type="VEuPathDB" id="FungiDB:CDV56_100877"/>
<organism evidence="1 2">
    <name type="scientific">Aspergillus thermomutatus</name>
    <name type="common">Neosartorya pseudofischeri</name>
    <dbReference type="NCBI Taxonomy" id="41047"/>
    <lineage>
        <taxon>Eukaryota</taxon>
        <taxon>Fungi</taxon>
        <taxon>Dikarya</taxon>
        <taxon>Ascomycota</taxon>
        <taxon>Pezizomycotina</taxon>
        <taxon>Eurotiomycetes</taxon>
        <taxon>Eurotiomycetidae</taxon>
        <taxon>Eurotiales</taxon>
        <taxon>Aspergillaceae</taxon>
        <taxon>Aspergillus</taxon>
        <taxon>Aspergillus subgen. Fumigati</taxon>
    </lineage>
</organism>
<evidence type="ECO:0000313" key="1">
    <source>
        <dbReference type="EMBL" id="RHZ50981.1"/>
    </source>
</evidence>
<sequence length="74" mass="7714">MEALKPHGGGVMDALTPAAPEEVMDVPDALDTPTPNRWSPEETIGSLNEIIGLVAARLGNMSGSIRALSRASET</sequence>
<keyword evidence="2" id="KW-1185">Reference proteome</keyword>
<dbReference type="GeneID" id="38122851"/>